<protein>
    <recommendedName>
        <fullName evidence="3">Oxalate:formate antiporter</fullName>
    </recommendedName>
</protein>
<dbReference type="RefSeq" id="WP_047846600.1">
    <property type="nucleotide sequence ID" value="NZ_AEJF01000075.1"/>
</dbReference>
<evidence type="ECO:0000313" key="2">
    <source>
        <dbReference type="Proteomes" id="UP000035963"/>
    </source>
</evidence>
<organism evidence="1 2">
    <name type="scientific">Caballeronia mineralivorans PML1(12)</name>
    <dbReference type="NCBI Taxonomy" id="908627"/>
    <lineage>
        <taxon>Bacteria</taxon>
        <taxon>Pseudomonadati</taxon>
        <taxon>Pseudomonadota</taxon>
        <taxon>Betaproteobacteria</taxon>
        <taxon>Burkholderiales</taxon>
        <taxon>Burkholderiaceae</taxon>
        <taxon>Caballeronia</taxon>
    </lineage>
</organism>
<dbReference type="OrthoDB" id="8970804at2"/>
<dbReference type="PATRIC" id="fig|908627.4.peg.2379"/>
<gene>
    <name evidence="1" type="ORF">EOS_10730</name>
</gene>
<dbReference type="AlphaFoldDB" id="A0A0J1D0G9"/>
<comment type="caution">
    <text evidence="1">The sequence shown here is derived from an EMBL/GenBank/DDBJ whole genome shotgun (WGS) entry which is preliminary data.</text>
</comment>
<keyword evidence="2" id="KW-1185">Reference proteome</keyword>
<evidence type="ECO:0008006" key="3">
    <source>
        <dbReference type="Google" id="ProtNLM"/>
    </source>
</evidence>
<evidence type="ECO:0000313" key="1">
    <source>
        <dbReference type="EMBL" id="KLU26254.1"/>
    </source>
</evidence>
<accession>A0A0J1D0G9</accession>
<proteinExistence type="predicted"/>
<sequence>MSIALLVVIGIALVAGGVGVTFALASALPQDVLQRAQDNGRYAGLTADDQGGSTGTRATTGARNLGHQTINAI</sequence>
<dbReference type="Proteomes" id="UP000035963">
    <property type="component" value="Unassembled WGS sequence"/>
</dbReference>
<name>A0A0J1D0G9_9BURK</name>
<reference evidence="1 2" key="1">
    <citation type="journal article" date="2015" name="Genome Announc.">
        <title>Draft Genome Sequence of Burkholderia sp. Strain PML1(12), an Ectomycorrhizosphere-Inhabiting Bacterium with Effective Mineral-Weathering Ability.</title>
        <authorList>
            <person name="Uroz S."/>
            <person name="Oger P."/>
        </authorList>
    </citation>
    <scope>NUCLEOTIDE SEQUENCE [LARGE SCALE GENOMIC DNA]</scope>
    <source>
        <strain evidence="2">PML1(12)</strain>
    </source>
</reference>
<dbReference type="EMBL" id="AEJF01000075">
    <property type="protein sequence ID" value="KLU26254.1"/>
    <property type="molecule type" value="Genomic_DNA"/>
</dbReference>